<dbReference type="Proteomes" id="UP001320119">
    <property type="component" value="Chromosome"/>
</dbReference>
<dbReference type="KEGG" id="marq:MARGE09_P2137"/>
<feature type="transmembrane region" description="Helical" evidence="1">
    <location>
        <begin position="322"/>
        <end position="345"/>
    </location>
</feature>
<keyword evidence="1" id="KW-0472">Membrane</keyword>
<reference evidence="3 4" key="1">
    <citation type="journal article" date="2022" name="IScience">
        <title>An ultrasensitive nanofiber-based assay for enzymatic hydrolysis and deep-sea microbial degradation of cellulose.</title>
        <authorList>
            <person name="Tsudome M."/>
            <person name="Tachioka M."/>
            <person name="Miyazaki M."/>
            <person name="Uchimura K."/>
            <person name="Tsuda M."/>
            <person name="Takaki Y."/>
            <person name="Deguchi S."/>
        </authorList>
    </citation>
    <scope>NUCLEOTIDE SEQUENCE [LARGE SCALE GENOMIC DNA]</scope>
    <source>
        <strain evidence="3 4">GE09</strain>
    </source>
</reference>
<feature type="transmembrane region" description="Helical" evidence="1">
    <location>
        <begin position="357"/>
        <end position="378"/>
    </location>
</feature>
<evidence type="ECO:0000313" key="3">
    <source>
        <dbReference type="EMBL" id="BCD97936.1"/>
    </source>
</evidence>
<evidence type="ECO:0000259" key="2">
    <source>
        <dbReference type="Pfam" id="PF01757"/>
    </source>
</evidence>
<gene>
    <name evidence="3" type="ORF">MARGE09_P2137</name>
</gene>
<dbReference type="Pfam" id="PF01757">
    <property type="entry name" value="Acyl_transf_3"/>
    <property type="match status" value="1"/>
</dbReference>
<feature type="transmembrane region" description="Helical" evidence="1">
    <location>
        <begin position="160"/>
        <end position="180"/>
    </location>
</feature>
<protein>
    <recommendedName>
        <fullName evidence="2">Acyltransferase 3 domain-containing protein</fullName>
    </recommendedName>
</protein>
<feature type="transmembrane region" description="Helical" evidence="1">
    <location>
        <begin position="116"/>
        <end position="133"/>
    </location>
</feature>
<dbReference type="InterPro" id="IPR052728">
    <property type="entry name" value="O2_lipid_transport_reg"/>
</dbReference>
<evidence type="ECO:0000256" key="1">
    <source>
        <dbReference type="SAM" id="Phobius"/>
    </source>
</evidence>
<proteinExistence type="predicted"/>
<feature type="transmembrane region" description="Helical" evidence="1">
    <location>
        <begin position="21"/>
        <end position="49"/>
    </location>
</feature>
<feature type="transmembrane region" description="Helical" evidence="1">
    <location>
        <begin position="244"/>
        <end position="261"/>
    </location>
</feature>
<keyword evidence="1" id="KW-0812">Transmembrane</keyword>
<accession>A0AAN2BKF0</accession>
<dbReference type="PANTHER" id="PTHR11161:SF12">
    <property type="entry name" value="ACYLTRANSFERASE 3 DOMAIN-CONTAINING PROTEIN-RELATED"/>
    <property type="match status" value="1"/>
</dbReference>
<keyword evidence="4" id="KW-1185">Reference proteome</keyword>
<name>A0AAN2BKF0_9GAMM</name>
<dbReference type="AlphaFoldDB" id="A0AAN2BKF0"/>
<feature type="transmembrane region" description="Helical" evidence="1">
    <location>
        <begin position="69"/>
        <end position="96"/>
    </location>
</feature>
<dbReference type="EMBL" id="AP023086">
    <property type="protein sequence ID" value="BCD97936.1"/>
    <property type="molecule type" value="Genomic_DNA"/>
</dbReference>
<dbReference type="RefSeq" id="WP_236981948.1">
    <property type="nucleotide sequence ID" value="NZ_AP023086.1"/>
</dbReference>
<dbReference type="GO" id="GO:0016747">
    <property type="term" value="F:acyltransferase activity, transferring groups other than amino-acyl groups"/>
    <property type="evidence" value="ECO:0007669"/>
    <property type="project" value="InterPro"/>
</dbReference>
<feature type="transmembrane region" description="Helical" evidence="1">
    <location>
        <begin position="192"/>
        <end position="211"/>
    </location>
</feature>
<feature type="transmembrane region" description="Helical" evidence="1">
    <location>
        <begin position="273"/>
        <end position="296"/>
    </location>
</feature>
<dbReference type="InterPro" id="IPR002656">
    <property type="entry name" value="Acyl_transf_3_dom"/>
</dbReference>
<dbReference type="PANTHER" id="PTHR11161">
    <property type="entry name" value="O-ACYLTRANSFERASE"/>
    <property type="match status" value="1"/>
</dbReference>
<sequence>MHKHFRYNAQWWDIASHWRSLFVVYPDTAVLDGWRGLSMLLVFIFHLFFTVQEFVTPEGFQFFYHATHWALLWVWAGDRGVDIFFVLSGFLIGASLLKQWRLTGEVAVRSFWYRRILRLAPVYYLILLLYWLASGPNADNIWANFLYINNYLSYEQGAMLWSWSLAIEMQFYLLLPLLLAAGFFRLRPSTRWLLMSIVLLLAVAFRAHILYADERLVSAEPWQFLLDKPTFKHFFTVFYDNFETRFGSLLIGFMAAYVLAFHNEASRLFWARWYGVLCVLVALMLVLMLTVLPGVVYRVTGDDTNAAFGGQWQLIYLIGHRYVYSAAIAVLMLYSLQAGGIARVLQVFLACRLWVPLARLSYSIYLIHIMVIFAVYKLTLPVQSYGYIDYEDFSGFRFVWLALLSGGITLVVALCLYLFIERPFMQLRR</sequence>
<feature type="domain" description="Acyltransferase 3" evidence="2">
    <location>
        <begin position="31"/>
        <end position="417"/>
    </location>
</feature>
<organism evidence="3 4">
    <name type="scientific">Marinagarivorans cellulosilyticus</name>
    <dbReference type="NCBI Taxonomy" id="2721545"/>
    <lineage>
        <taxon>Bacteria</taxon>
        <taxon>Pseudomonadati</taxon>
        <taxon>Pseudomonadota</taxon>
        <taxon>Gammaproteobacteria</taxon>
        <taxon>Cellvibrionales</taxon>
        <taxon>Cellvibrionaceae</taxon>
        <taxon>Marinagarivorans</taxon>
    </lineage>
</organism>
<keyword evidence="1" id="KW-1133">Transmembrane helix</keyword>
<feature type="transmembrane region" description="Helical" evidence="1">
    <location>
        <begin position="398"/>
        <end position="420"/>
    </location>
</feature>
<evidence type="ECO:0000313" key="4">
    <source>
        <dbReference type="Proteomes" id="UP001320119"/>
    </source>
</evidence>